<gene>
    <name evidence="2" type="ORF">M404DRAFT_35559</name>
</gene>
<dbReference type="OrthoDB" id="2670023at2759"/>
<dbReference type="Proteomes" id="UP000054217">
    <property type="component" value="Unassembled WGS sequence"/>
</dbReference>
<dbReference type="EMBL" id="KN832123">
    <property type="protein sequence ID" value="KIN93955.1"/>
    <property type="molecule type" value="Genomic_DNA"/>
</dbReference>
<sequence>MSSSNKSPRVTSFGMDVDFGDMENQRQLSKSSENDPELSLNFIQTWGPAIQDEDDDLPDLESIWSEDEYDGSSEEITTDEEDPNVGMPVYVYRSKQLCRPQRGYYGIGHPLEDWAMDLLSGICYPGDDPESLRTYMDSRFLIYNLGDGRHMIAESKQDVLGPEDEITIETDLLNNPFLRLDKRAQNWRSKPMGHPIEDRITTDLEEYSLQILEEGNRDRFVCVRKDNSTIHVLDCHMEVCLALPLDKITTPEFNMSDPFEDDTSGIRSLFEDEEISESSERSDAERDILCGMAQPKSAKARTKDKAVLQQNSSIAKDFTCKIPKPLVVIIRVNRHPAQALIDTGSLADFMSVTLTEPRGGR</sequence>
<evidence type="ECO:0000313" key="3">
    <source>
        <dbReference type="Proteomes" id="UP000054217"/>
    </source>
</evidence>
<evidence type="ECO:0000256" key="1">
    <source>
        <dbReference type="SAM" id="MobiDB-lite"/>
    </source>
</evidence>
<dbReference type="HOGENOM" id="CLU_767506_0_0_1"/>
<name>A0A0C3NDV1_PISTI</name>
<dbReference type="STRING" id="870435.A0A0C3NDV1"/>
<evidence type="ECO:0000313" key="2">
    <source>
        <dbReference type="EMBL" id="KIN93955.1"/>
    </source>
</evidence>
<keyword evidence="3" id="KW-1185">Reference proteome</keyword>
<protein>
    <submittedName>
        <fullName evidence="2">Uncharacterized protein</fullName>
    </submittedName>
</protein>
<reference evidence="3" key="2">
    <citation type="submission" date="2015-01" db="EMBL/GenBank/DDBJ databases">
        <title>Evolutionary Origins and Diversification of the Mycorrhizal Mutualists.</title>
        <authorList>
            <consortium name="DOE Joint Genome Institute"/>
            <consortium name="Mycorrhizal Genomics Consortium"/>
            <person name="Kohler A."/>
            <person name="Kuo A."/>
            <person name="Nagy L.G."/>
            <person name="Floudas D."/>
            <person name="Copeland A."/>
            <person name="Barry K.W."/>
            <person name="Cichocki N."/>
            <person name="Veneault-Fourrey C."/>
            <person name="LaButti K."/>
            <person name="Lindquist E.A."/>
            <person name="Lipzen A."/>
            <person name="Lundell T."/>
            <person name="Morin E."/>
            <person name="Murat C."/>
            <person name="Riley R."/>
            <person name="Ohm R."/>
            <person name="Sun H."/>
            <person name="Tunlid A."/>
            <person name="Henrissat B."/>
            <person name="Grigoriev I.V."/>
            <person name="Hibbett D.S."/>
            <person name="Martin F."/>
        </authorList>
    </citation>
    <scope>NUCLEOTIDE SEQUENCE [LARGE SCALE GENOMIC DNA]</scope>
    <source>
        <strain evidence="3">Marx 270</strain>
    </source>
</reference>
<organism evidence="2 3">
    <name type="scientific">Pisolithus tinctorius Marx 270</name>
    <dbReference type="NCBI Taxonomy" id="870435"/>
    <lineage>
        <taxon>Eukaryota</taxon>
        <taxon>Fungi</taxon>
        <taxon>Dikarya</taxon>
        <taxon>Basidiomycota</taxon>
        <taxon>Agaricomycotina</taxon>
        <taxon>Agaricomycetes</taxon>
        <taxon>Agaricomycetidae</taxon>
        <taxon>Boletales</taxon>
        <taxon>Sclerodermatineae</taxon>
        <taxon>Pisolithaceae</taxon>
        <taxon>Pisolithus</taxon>
    </lineage>
</organism>
<feature type="region of interest" description="Disordered" evidence="1">
    <location>
        <begin position="1"/>
        <end position="36"/>
    </location>
</feature>
<feature type="compositionally biased region" description="Polar residues" evidence="1">
    <location>
        <begin position="1"/>
        <end position="10"/>
    </location>
</feature>
<reference evidence="2 3" key="1">
    <citation type="submission" date="2014-04" db="EMBL/GenBank/DDBJ databases">
        <authorList>
            <consortium name="DOE Joint Genome Institute"/>
            <person name="Kuo A."/>
            <person name="Kohler A."/>
            <person name="Costa M.D."/>
            <person name="Nagy L.G."/>
            <person name="Floudas D."/>
            <person name="Copeland A."/>
            <person name="Barry K.W."/>
            <person name="Cichocki N."/>
            <person name="Veneault-Fourrey C."/>
            <person name="LaButti K."/>
            <person name="Lindquist E.A."/>
            <person name="Lipzen A."/>
            <person name="Lundell T."/>
            <person name="Morin E."/>
            <person name="Murat C."/>
            <person name="Sun H."/>
            <person name="Tunlid A."/>
            <person name="Henrissat B."/>
            <person name="Grigoriev I.V."/>
            <person name="Hibbett D.S."/>
            <person name="Martin F."/>
            <person name="Nordberg H.P."/>
            <person name="Cantor M.N."/>
            <person name="Hua S.X."/>
        </authorList>
    </citation>
    <scope>NUCLEOTIDE SEQUENCE [LARGE SCALE GENOMIC DNA]</scope>
    <source>
        <strain evidence="2 3">Marx 270</strain>
    </source>
</reference>
<dbReference type="InParanoid" id="A0A0C3NDV1"/>
<proteinExistence type="predicted"/>
<dbReference type="AlphaFoldDB" id="A0A0C3NDV1"/>
<accession>A0A0C3NDV1</accession>